<dbReference type="RefSeq" id="WP_015468230.1">
    <property type="nucleotide sequence ID" value="NC_020812.1"/>
</dbReference>
<dbReference type="GO" id="GO:0034599">
    <property type="term" value="P:cellular response to oxidative stress"/>
    <property type="evidence" value="ECO:0007669"/>
    <property type="project" value="TreeGrafter"/>
</dbReference>
<dbReference type="PIRSF" id="PIRSF000303">
    <property type="entry name" value="Glutathion_perox"/>
    <property type="match status" value="1"/>
</dbReference>
<dbReference type="SUPFAM" id="SSF52833">
    <property type="entry name" value="Thioredoxin-like"/>
    <property type="match status" value="1"/>
</dbReference>
<dbReference type="CDD" id="cd00340">
    <property type="entry name" value="GSH_Peroxidase"/>
    <property type="match status" value="1"/>
</dbReference>
<accession>M4VHL6</accession>
<dbReference type="PRINTS" id="PR01011">
    <property type="entry name" value="GLUTPROXDASE"/>
</dbReference>
<feature type="signal peptide" evidence="6">
    <location>
        <begin position="1"/>
        <end position="22"/>
    </location>
</feature>
<keyword evidence="3 5" id="KW-0560">Oxidoreductase</keyword>
<dbReference type="PROSITE" id="PS00460">
    <property type="entry name" value="GLUTATHIONE_PEROXID_1"/>
    <property type="match status" value="1"/>
</dbReference>
<reference evidence="8 9" key="1">
    <citation type="journal article" date="2013" name="ISME J.">
        <title>By their genes ye shall know them: genomic signatures of predatory bacteria.</title>
        <authorList>
            <person name="Pasternak Z."/>
            <person name="Pietrokovski S."/>
            <person name="Rotem O."/>
            <person name="Gophna U."/>
            <person name="Lurie-Weinberger M.N."/>
            <person name="Jurkevitch E."/>
        </authorList>
    </citation>
    <scope>NUCLEOTIDE SEQUENCE [LARGE SCALE GENOMIC DNA]</scope>
    <source>
        <strain evidence="8">EPB</strain>
    </source>
</reference>
<dbReference type="KEGG" id="man:A11S_1902"/>
<dbReference type="PANTHER" id="PTHR11592">
    <property type="entry name" value="GLUTATHIONE PEROXIDASE"/>
    <property type="match status" value="1"/>
</dbReference>
<name>M4VHL6_9BACT</name>
<evidence type="ECO:0000256" key="5">
    <source>
        <dbReference type="RuleBase" id="RU000499"/>
    </source>
</evidence>
<dbReference type="HOGENOM" id="CLU_029507_1_0_5"/>
<evidence type="ECO:0000313" key="9">
    <source>
        <dbReference type="Proteomes" id="UP000011932"/>
    </source>
</evidence>
<dbReference type="STRING" id="349215.A11S_1902"/>
<dbReference type="AlphaFoldDB" id="M4VHL6"/>
<dbReference type="GO" id="GO:0004601">
    <property type="term" value="F:peroxidase activity"/>
    <property type="evidence" value="ECO:0007669"/>
    <property type="project" value="UniProtKB-KW"/>
</dbReference>
<evidence type="ECO:0000256" key="3">
    <source>
        <dbReference type="ARBA" id="ARBA00023002"/>
    </source>
</evidence>
<gene>
    <name evidence="8" type="ORF">A11S_1902</name>
</gene>
<evidence type="ECO:0000313" key="8">
    <source>
        <dbReference type="EMBL" id="AGH98703.1"/>
    </source>
</evidence>
<dbReference type="InterPro" id="IPR029759">
    <property type="entry name" value="GPX_AS"/>
</dbReference>
<dbReference type="InterPro" id="IPR000889">
    <property type="entry name" value="Glutathione_peroxidase"/>
</dbReference>
<proteinExistence type="inferred from homology"/>
<dbReference type="Pfam" id="PF00255">
    <property type="entry name" value="GSHPx"/>
    <property type="match status" value="1"/>
</dbReference>
<feature type="domain" description="Thioredoxin" evidence="7">
    <location>
        <begin position="24"/>
        <end position="186"/>
    </location>
</feature>
<keyword evidence="2 5" id="KW-0575">Peroxidase</keyword>
<evidence type="ECO:0000256" key="2">
    <source>
        <dbReference type="ARBA" id="ARBA00022559"/>
    </source>
</evidence>
<dbReference type="PROSITE" id="PS51352">
    <property type="entry name" value="THIOREDOXIN_2"/>
    <property type="match status" value="1"/>
</dbReference>
<organism evidence="8 9">
    <name type="scientific">Micavibrio aeruginosavorus EPB</name>
    <dbReference type="NCBI Taxonomy" id="349215"/>
    <lineage>
        <taxon>Bacteria</taxon>
        <taxon>Pseudomonadati</taxon>
        <taxon>Bdellovibrionota</taxon>
        <taxon>Bdellovibrionia</taxon>
        <taxon>Bdellovibrionales</taxon>
        <taxon>Pseudobdellovibrionaceae</taxon>
        <taxon>Micavibrio</taxon>
    </lineage>
</organism>
<sequence>MKNFIRTMMATTLFLFPGYAQGKDMTNHNAYDFSFKTLMGEAPLPLTQFEGKVIMIVNTASYCGFTSQFQALEEIYNVYRDDGFVVIGVPSNDFGGQEPGTNQEIATFCKANYGVTFPMASKEIVSGDNAHPFYLWARQTLGFGTAPKWNFHKYLVDRNGNLIDYFNSTTAPDSKRVKAAIEKALGEK</sequence>
<dbReference type="PANTHER" id="PTHR11592:SF78">
    <property type="entry name" value="GLUTATHIONE PEROXIDASE"/>
    <property type="match status" value="1"/>
</dbReference>
<evidence type="ECO:0000259" key="7">
    <source>
        <dbReference type="PROSITE" id="PS51352"/>
    </source>
</evidence>
<dbReference type="Gene3D" id="3.40.30.10">
    <property type="entry name" value="Glutaredoxin"/>
    <property type="match status" value="1"/>
</dbReference>
<comment type="similarity">
    <text evidence="1 5">Belongs to the glutathione peroxidase family.</text>
</comment>
<keyword evidence="6" id="KW-0732">Signal</keyword>
<feature type="chain" id="PRO_5004060308" description="Glutathione peroxidase" evidence="6">
    <location>
        <begin position="23"/>
        <end position="188"/>
    </location>
</feature>
<dbReference type="Proteomes" id="UP000011932">
    <property type="component" value="Chromosome"/>
</dbReference>
<evidence type="ECO:0000256" key="1">
    <source>
        <dbReference type="ARBA" id="ARBA00006926"/>
    </source>
</evidence>
<dbReference type="PATRIC" id="fig|349215.9.peg.1845"/>
<evidence type="ECO:0000256" key="6">
    <source>
        <dbReference type="SAM" id="SignalP"/>
    </source>
</evidence>
<dbReference type="PROSITE" id="PS51355">
    <property type="entry name" value="GLUTATHIONE_PEROXID_3"/>
    <property type="match status" value="1"/>
</dbReference>
<dbReference type="InterPro" id="IPR013766">
    <property type="entry name" value="Thioredoxin_domain"/>
</dbReference>
<evidence type="ECO:0000256" key="4">
    <source>
        <dbReference type="PIRSR" id="PIRSR000303-1"/>
    </source>
</evidence>
<dbReference type="EMBL" id="CP003538">
    <property type="protein sequence ID" value="AGH98703.1"/>
    <property type="molecule type" value="Genomic_DNA"/>
</dbReference>
<dbReference type="InterPro" id="IPR036249">
    <property type="entry name" value="Thioredoxin-like_sf"/>
</dbReference>
<protein>
    <recommendedName>
        <fullName evidence="5">Glutathione peroxidase</fullName>
    </recommendedName>
</protein>
<feature type="active site" evidence="4">
    <location>
        <position position="63"/>
    </location>
</feature>